<accession>A0A2K3LBD0</accession>
<sequence length="461" mass="51480">MVSANDPVESFFNSIQVMKESLSPLEVGFRKAAKDFEHCFSGAKNNRINGVCLIAQVKDGGEFQICDVKKKKGLSMKVPLKSFLGMFSQNSGNGNKTQVVKQNESSCSNCLKFSVTWSLLVSGFFQSLPIPFKSGKKRFQKVCDEDNNNKDKCSCMKQTFSSCEVKHNESKGQFVRTVKEKVVKRKDGKQHVSLECLIGFIFEQLSHTLQNIDHGINGMQGNNNDIECEKTSLHSAPFGHVNAFTSFLEGHKVDVNGFLGNLNFAKVGGVPSSAAGEEIASQKEIGDSGNDEIKEESVGISAQKVASNIFSIPLTNVERLKTTLSTVSLTELIELLPQLGKTSKDHPDKKKLFSVQDFFRYTESEGGLESGHLWRRPIEAPVRKTNWLRDISLVRYRGKSGKTITQIIAKDLELNGPSLDMIRDRILWRHLIHMVNRIWWEETLIVVIFVDIPMSQPGSDV</sequence>
<protein>
    <submittedName>
        <fullName evidence="1">Mitochondrial substrate carrier family protein c-like</fullName>
    </submittedName>
</protein>
<reference evidence="1 2" key="1">
    <citation type="journal article" date="2014" name="Am. J. Bot.">
        <title>Genome assembly and annotation for red clover (Trifolium pratense; Fabaceae).</title>
        <authorList>
            <person name="Istvanek J."/>
            <person name="Jaros M."/>
            <person name="Krenek A."/>
            <person name="Repkova J."/>
        </authorList>
    </citation>
    <scope>NUCLEOTIDE SEQUENCE [LARGE SCALE GENOMIC DNA]</scope>
    <source>
        <strain evidence="2">cv. Tatra</strain>
        <tissue evidence="1">Young leaves</tissue>
    </source>
</reference>
<comment type="caution">
    <text evidence="1">The sequence shown here is derived from an EMBL/GenBank/DDBJ whole genome shotgun (WGS) entry which is preliminary data.</text>
</comment>
<dbReference type="STRING" id="57577.A0A2K3LBD0"/>
<dbReference type="EMBL" id="ASHM01029675">
    <property type="protein sequence ID" value="PNX75823.1"/>
    <property type="molecule type" value="Genomic_DNA"/>
</dbReference>
<dbReference type="AlphaFoldDB" id="A0A2K3LBD0"/>
<proteinExistence type="predicted"/>
<evidence type="ECO:0000313" key="1">
    <source>
        <dbReference type="EMBL" id="PNX75823.1"/>
    </source>
</evidence>
<dbReference type="Proteomes" id="UP000236291">
    <property type="component" value="Unassembled WGS sequence"/>
</dbReference>
<name>A0A2K3LBD0_TRIPR</name>
<organism evidence="1 2">
    <name type="scientific">Trifolium pratense</name>
    <name type="common">Red clover</name>
    <dbReference type="NCBI Taxonomy" id="57577"/>
    <lineage>
        <taxon>Eukaryota</taxon>
        <taxon>Viridiplantae</taxon>
        <taxon>Streptophyta</taxon>
        <taxon>Embryophyta</taxon>
        <taxon>Tracheophyta</taxon>
        <taxon>Spermatophyta</taxon>
        <taxon>Magnoliopsida</taxon>
        <taxon>eudicotyledons</taxon>
        <taxon>Gunneridae</taxon>
        <taxon>Pentapetalae</taxon>
        <taxon>rosids</taxon>
        <taxon>fabids</taxon>
        <taxon>Fabales</taxon>
        <taxon>Fabaceae</taxon>
        <taxon>Papilionoideae</taxon>
        <taxon>50 kb inversion clade</taxon>
        <taxon>NPAAA clade</taxon>
        <taxon>Hologalegina</taxon>
        <taxon>IRL clade</taxon>
        <taxon>Trifolieae</taxon>
        <taxon>Trifolium</taxon>
    </lineage>
</organism>
<evidence type="ECO:0000313" key="2">
    <source>
        <dbReference type="Proteomes" id="UP000236291"/>
    </source>
</evidence>
<reference evidence="1 2" key="2">
    <citation type="journal article" date="2017" name="Front. Plant Sci.">
        <title>Gene Classification and Mining of Molecular Markers Useful in Red Clover (Trifolium pratense) Breeding.</title>
        <authorList>
            <person name="Istvanek J."/>
            <person name="Dluhosova J."/>
            <person name="Dluhos P."/>
            <person name="Patkova L."/>
            <person name="Nedelnik J."/>
            <person name="Repkova J."/>
        </authorList>
    </citation>
    <scope>NUCLEOTIDE SEQUENCE [LARGE SCALE GENOMIC DNA]</scope>
    <source>
        <strain evidence="2">cv. Tatra</strain>
        <tissue evidence="1">Young leaves</tissue>
    </source>
</reference>
<gene>
    <name evidence="1" type="ORF">L195_g031765</name>
</gene>